<evidence type="ECO:0000313" key="3">
    <source>
        <dbReference type="Proteomes" id="UP000033618"/>
    </source>
</evidence>
<protein>
    <submittedName>
        <fullName evidence="2">Uncharacterized protein</fullName>
    </submittedName>
</protein>
<evidence type="ECO:0000313" key="2">
    <source>
        <dbReference type="EMBL" id="KKB62870.1"/>
    </source>
</evidence>
<accession>A0A0F5JYV0</accession>
<evidence type="ECO:0000256" key="1">
    <source>
        <dbReference type="SAM" id="MobiDB-lite"/>
    </source>
</evidence>
<comment type="caution">
    <text evidence="2">The sequence shown here is derived from an EMBL/GenBank/DDBJ whole genome shotgun (WGS) entry which is preliminary data.</text>
</comment>
<dbReference type="OrthoDB" id="8688773at2"/>
<dbReference type="Gene3D" id="3.90.1720.10">
    <property type="entry name" value="endopeptidase domain like (from Nostoc punctiforme)"/>
    <property type="match status" value="1"/>
</dbReference>
<sequence>MASATAPTLTPEGMNDASMGSTVPVSPISRTGPCCGPVSARAADVLSVIDTSDVTHRWRKGEHIAWDTGLPDRSEESEARYAQRYPKGTHCSAYVAAIGQRLGIYMLRPPAHSQVLLASAQTAWFGSGQGRQAGWLPVASAVNAQALANAGYLVVASYPSPDPHRPGHIGVVRADAARTVGQIDADGVLMAQAGDTNAERISARLAFSAHHGAWPAHIQYFAHPLAVKVG</sequence>
<dbReference type="Proteomes" id="UP000033618">
    <property type="component" value="Unassembled WGS sequence"/>
</dbReference>
<dbReference type="AlphaFoldDB" id="A0A0F5JYV0"/>
<dbReference type="PATRIC" id="fig|28092.6.peg.3539"/>
<feature type="region of interest" description="Disordered" evidence="1">
    <location>
        <begin position="1"/>
        <end position="25"/>
    </location>
</feature>
<gene>
    <name evidence="2" type="ORF">WM40_14975</name>
</gene>
<dbReference type="EMBL" id="LAQU01000015">
    <property type="protein sequence ID" value="KKB62870.1"/>
    <property type="molecule type" value="Genomic_DNA"/>
</dbReference>
<keyword evidence="3" id="KW-1185">Reference proteome</keyword>
<name>A0A0F5JYV0_9BURK</name>
<dbReference type="RefSeq" id="WP_046153271.1">
    <property type="nucleotide sequence ID" value="NZ_CADFGU010000007.1"/>
</dbReference>
<organism evidence="2 3">
    <name type="scientific">Robbsia andropogonis</name>
    <dbReference type="NCBI Taxonomy" id="28092"/>
    <lineage>
        <taxon>Bacteria</taxon>
        <taxon>Pseudomonadati</taxon>
        <taxon>Pseudomonadota</taxon>
        <taxon>Betaproteobacteria</taxon>
        <taxon>Burkholderiales</taxon>
        <taxon>Burkholderiaceae</taxon>
        <taxon>Robbsia</taxon>
    </lineage>
</organism>
<reference evidence="2 3" key="1">
    <citation type="submission" date="2015-03" db="EMBL/GenBank/DDBJ databases">
        <title>Draft Genome Sequence of Burkholderia andropogonis type strain ICMP2807, isolated from Sorghum bicolor.</title>
        <authorList>
            <person name="Lopes-Santos L."/>
            <person name="Castro D.B."/>
            <person name="Ottoboni L.M."/>
            <person name="Park D."/>
            <person name="Weirc B.S."/>
            <person name="Destefano S.A."/>
        </authorList>
    </citation>
    <scope>NUCLEOTIDE SEQUENCE [LARGE SCALE GENOMIC DNA]</scope>
    <source>
        <strain evidence="2 3">ICMP2807</strain>
    </source>
</reference>
<proteinExistence type="predicted"/>